<evidence type="ECO:0000256" key="7">
    <source>
        <dbReference type="SAM" id="Coils"/>
    </source>
</evidence>
<evidence type="ECO:0000313" key="9">
    <source>
        <dbReference type="EMBL" id="KAG0480288.1"/>
    </source>
</evidence>
<dbReference type="Pfam" id="PF08323">
    <property type="entry name" value="Glyco_transf_5"/>
    <property type="match status" value="1"/>
</dbReference>
<evidence type="ECO:0000256" key="5">
    <source>
        <dbReference type="ARBA" id="ARBA00022679"/>
    </source>
</evidence>
<accession>A0A835R5G5</accession>
<dbReference type="PANTHER" id="PTHR46083">
    <property type="match status" value="1"/>
</dbReference>
<dbReference type="AlphaFoldDB" id="A0A835R5G5"/>
<feature type="coiled-coil region" evidence="7">
    <location>
        <begin position="306"/>
        <end position="359"/>
    </location>
</feature>
<keyword evidence="10" id="KW-1185">Reference proteome</keyword>
<gene>
    <name evidence="9" type="ORF">HPP92_011146</name>
</gene>
<keyword evidence="5" id="KW-0808">Transferase</keyword>
<dbReference type="InterPro" id="IPR013534">
    <property type="entry name" value="Starch_synth_cat_dom"/>
</dbReference>
<evidence type="ECO:0000256" key="1">
    <source>
        <dbReference type="ARBA" id="ARBA00001478"/>
    </source>
</evidence>
<dbReference type="SUPFAM" id="SSF53756">
    <property type="entry name" value="UDP-Glycosyltransferase/glycogen phosphorylase"/>
    <property type="match status" value="1"/>
</dbReference>
<reference evidence="9 10" key="1">
    <citation type="journal article" date="2020" name="Nat. Food">
        <title>A phased Vanilla planifolia genome enables genetic improvement of flavour and production.</title>
        <authorList>
            <person name="Hasing T."/>
            <person name="Tang H."/>
            <person name="Brym M."/>
            <person name="Khazi F."/>
            <person name="Huang T."/>
            <person name="Chambers A.H."/>
        </authorList>
    </citation>
    <scope>NUCLEOTIDE SEQUENCE [LARGE SCALE GENOMIC DNA]</scope>
    <source>
        <tissue evidence="9">Leaf</tissue>
    </source>
</reference>
<keyword evidence="4" id="KW-0328">Glycosyltransferase</keyword>
<organism evidence="9 10">
    <name type="scientific">Vanilla planifolia</name>
    <name type="common">Vanilla</name>
    <dbReference type="NCBI Taxonomy" id="51239"/>
    <lineage>
        <taxon>Eukaryota</taxon>
        <taxon>Viridiplantae</taxon>
        <taxon>Streptophyta</taxon>
        <taxon>Embryophyta</taxon>
        <taxon>Tracheophyta</taxon>
        <taxon>Spermatophyta</taxon>
        <taxon>Magnoliopsida</taxon>
        <taxon>Liliopsida</taxon>
        <taxon>Asparagales</taxon>
        <taxon>Orchidaceae</taxon>
        <taxon>Vanilloideae</taxon>
        <taxon>Vanilleae</taxon>
        <taxon>Vanilla</taxon>
    </lineage>
</organism>
<name>A0A835R5G5_VANPL</name>
<evidence type="ECO:0000256" key="4">
    <source>
        <dbReference type="ARBA" id="ARBA00022676"/>
    </source>
</evidence>
<dbReference type="InterPro" id="IPR013783">
    <property type="entry name" value="Ig-like_fold"/>
</dbReference>
<sequence length="687" mass="78892">METTLPLQRPLDCKGAAIKFTHFGNVPTLGCFSVFLESKGLVRIRAKARMRANSDYTRRHPRRSAIPEIKFSAPSGFDSIRQVGTKTHKIDPHHEEEQSVSSLSSKNFLSTMHLSEVVGDDRSESGVSDTIVQPSSNVMRPTKALDEVEASAQGNDYVEPVELHDCKDLGDVMKQKFEMDAQMPRKLLANLAEESFSSGRKFFVFPEIIRANQVFEVFFNRSLSVLANEPDVLIKGAFNGWRWRSFTEKMHKSVLHGDWWSCKVYVPREAYRIDFVFFNGVDVYENNNQKDFSVAVEGGMDEALFEDFLLEELQKKLRRLAAEQAEKDRKAEEKRRVEAERIAIEADRAQARLEVKKRQEACQRVKRLAVESVQGLWHMKWDLFKGKNRIRLYYNRRSRPLEYSKDLWIHGGYNNWIEGLCIVERLTNSEEKDGDWWYANVTVPDNALILDWVFLLMGRHKRQKVYDNNKNQDFHASISKAEKIVLMKAEMKERTLKRFFLSQKHVVYTEPTVVHAGKMVKVFYNPSSTVLNGKLMVWFRCSFNRWAHRNGLLPPQKMVPVTNCTHFQAIVKVPLDAYMMDFVFSEREDGGIYDNKMGMDYHIPVTGGVAKEPAMHIIHISVEMAPIAKVGGLGDVVTSLSRAVQELGHNVDIILPKMRGKGGGVEEGTFEDLFPLFHSMEERIVAK</sequence>
<feature type="domain" description="Carbohydrate binding module family 25" evidence="8">
    <location>
        <begin position="517"/>
        <end position="606"/>
    </location>
</feature>
<comment type="pathway">
    <text evidence="2">Glycan biosynthesis; starch biosynthesis.</text>
</comment>
<dbReference type="GO" id="GO:0019252">
    <property type="term" value="P:starch biosynthetic process"/>
    <property type="evidence" value="ECO:0007669"/>
    <property type="project" value="UniProtKB-UniPathway"/>
</dbReference>
<dbReference type="Pfam" id="PF16760">
    <property type="entry name" value="CBM53"/>
    <property type="match status" value="3"/>
</dbReference>
<dbReference type="EC" id="2.4.1.21" evidence="3"/>
<feature type="domain" description="Carbohydrate binding module family 25" evidence="8">
    <location>
        <begin position="387"/>
        <end position="479"/>
    </location>
</feature>
<evidence type="ECO:0000313" key="10">
    <source>
        <dbReference type="Proteomes" id="UP000636800"/>
    </source>
</evidence>
<evidence type="ECO:0000256" key="3">
    <source>
        <dbReference type="ARBA" id="ARBA00012588"/>
    </source>
</evidence>
<keyword evidence="7" id="KW-0175">Coiled coil</keyword>
<dbReference type="GO" id="GO:2001070">
    <property type="term" value="F:starch binding"/>
    <property type="evidence" value="ECO:0007669"/>
    <property type="project" value="InterPro"/>
</dbReference>
<comment type="catalytic activity">
    <reaction evidence="1">
        <text>[(1-&gt;4)-alpha-D-glucosyl](n) + ADP-alpha-D-glucose = [(1-&gt;4)-alpha-D-glucosyl](n+1) + ADP + H(+)</text>
        <dbReference type="Rhea" id="RHEA:18189"/>
        <dbReference type="Rhea" id="RHEA-COMP:9584"/>
        <dbReference type="Rhea" id="RHEA-COMP:9587"/>
        <dbReference type="ChEBI" id="CHEBI:15378"/>
        <dbReference type="ChEBI" id="CHEBI:15444"/>
        <dbReference type="ChEBI" id="CHEBI:57498"/>
        <dbReference type="ChEBI" id="CHEBI:456216"/>
        <dbReference type="EC" id="2.4.1.21"/>
    </reaction>
</comment>
<evidence type="ECO:0000259" key="8">
    <source>
        <dbReference type="SMART" id="SM01066"/>
    </source>
</evidence>
<evidence type="ECO:0000256" key="2">
    <source>
        <dbReference type="ARBA" id="ARBA00004727"/>
    </source>
</evidence>
<dbReference type="InterPro" id="IPR005085">
    <property type="entry name" value="CBM25"/>
</dbReference>
<dbReference type="SMART" id="SM01066">
    <property type="entry name" value="CBM_25"/>
    <property type="match status" value="3"/>
</dbReference>
<dbReference type="OrthoDB" id="660938at2759"/>
<evidence type="ECO:0000256" key="6">
    <source>
        <dbReference type="ARBA" id="ARBA00022922"/>
    </source>
</evidence>
<feature type="domain" description="Carbohydrate binding module family 25" evidence="8">
    <location>
        <begin position="212"/>
        <end position="297"/>
    </location>
</feature>
<comment type="caution">
    <text evidence="9">The sequence shown here is derived from an EMBL/GenBank/DDBJ whole genome shotgun (WGS) entry which is preliminary data.</text>
</comment>
<dbReference type="EMBL" id="JADCNL010000005">
    <property type="protein sequence ID" value="KAG0480288.1"/>
    <property type="molecule type" value="Genomic_DNA"/>
</dbReference>
<protein>
    <recommendedName>
        <fullName evidence="3">starch synthase</fullName>
        <ecNumber evidence="3">2.4.1.21</ecNumber>
    </recommendedName>
</protein>
<dbReference type="UniPathway" id="UPA00152"/>
<keyword evidence="6" id="KW-0750">Starch biosynthesis</keyword>
<dbReference type="Gene3D" id="2.60.40.10">
    <property type="entry name" value="Immunoglobulins"/>
    <property type="match status" value="1"/>
</dbReference>
<dbReference type="Proteomes" id="UP000636800">
    <property type="component" value="Chromosome 5"/>
</dbReference>
<dbReference type="Gene3D" id="3.40.50.2000">
    <property type="entry name" value="Glycogen Phosphorylase B"/>
    <property type="match status" value="1"/>
</dbReference>
<dbReference type="GO" id="GO:0009011">
    <property type="term" value="F:alpha-1,4-glucan glucosyltransferase (ADP-glucose donor) activity"/>
    <property type="evidence" value="ECO:0007669"/>
    <property type="project" value="UniProtKB-EC"/>
</dbReference>
<proteinExistence type="predicted"/>
<dbReference type="PANTHER" id="PTHR46083:SF5">
    <property type="entry name" value="STARCH SYNTHASE 3, CHLOROPLASTIC_AMYLOPLASTIC"/>
    <property type="match status" value="1"/>
</dbReference>